<dbReference type="OrthoDB" id="9791139at2"/>
<reference evidence="2 3" key="1">
    <citation type="submission" date="2019-08" db="EMBL/GenBank/DDBJ databases">
        <title>Complete genome sequence of Terriglobus albidus strain ORNL.</title>
        <authorList>
            <person name="Podar M."/>
        </authorList>
    </citation>
    <scope>NUCLEOTIDE SEQUENCE [LARGE SCALE GENOMIC DNA]</scope>
    <source>
        <strain evidence="2 3">ORNL</strain>
    </source>
</reference>
<name>A0A5B9EH85_9BACT</name>
<keyword evidence="3" id="KW-1185">Reference proteome</keyword>
<dbReference type="EMBL" id="CP042806">
    <property type="protein sequence ID" value="QEE31418.1"/>
    <property type="molecule type" value="Genomic_DNA"/>
</dbReference>
<dbReference type="InterPro" id="IPR004547">
    <property type="entry name" value="Glucosamine6P_isomerase"/>
</dbReference>
<dbReference type="SUPFAM" id="SSF100950">
    <property type="entry name" value="NagB/RpiA/CoA transferase-like"/>
    <property type="match status" value="1"/>
</dbReference>
<dbReference type="KEGG" id="talb:FTW19_17495"/>
<dbReference type="Proteomes" id="UP000321820">
    <property type="component" value="Chromosome"/>
</dbReference>
<dbReference type="Gene3D" id="3.40.50.1360">
    <property type="match status" value="1"/>
</dbReference>
<organism evidence="2 3">
    <name type="scientific">Terriglobus albidus</name>
    <dbReference type="NCBI Taxonomy" id="1592106"/>
    <lineage>
        <taxon>Bacteria</taxon>
        <taxon>Pseudomonadati</taxon>
        <taxon>Acidobacteriota</taxon>
        <taxon>Terriglobia</taxon>
        <taxon>Terriglobales</taxon>
        <taxon>Acidobacteriaceae</taxon>
        <taxon>Terriglobus</taxon>
    </lineage>
</organism>
<evidence type="ECO:0000313" key="3">
    <source>
        <dbReference type="Proteomes" id="UP000321820"/>
    </source>
</evidence>
<feature type="domain" description="Glucosamine/galactosamine-6-phosphate isomerase" evidence="1">
    <location>
        <begin position="3"/>
        <end position="215"/>
    </location>
</feature>
<dbReference type="GO" id="GO:0006046">
    <property type="term" value="P:N-acetylglucosamine catabolic process"/>
    <property type="evidence" value="ECO:0007669"/>
    <property type="project" value="TreeGrafter"/>
</dbReference>
<evidence type="ECO:0000313" key="2">
    <source>
        <dbReference type="EMBL" id="QEE31418.1"/>
    </source>
</evidence>
<gene>
    <name evidence="2" type="ORF">FTW19_17495</name>
</gene>
<dbReference type="CDD" id="cd01399">
    <property type="entry name" value="GlcN6P_deaminase"/>
    <property type="match status" value="1"/>
</dbReference>
<dbReference type="GO" id="GO:0042802">
    <property type="term" value="F:identical protein binding"/>
    <property type="evidence" value="ECO:0007669"/>
    <property type="project" value="TreeGrafter"/>
</dbReference>
<dbReference type="InterPro" id="IPR037171">
    <property type="entry name" value="NagB/RpiA_transferase-like"/>
</dbReference>
<dbReference type="GO" id="GO:0019262">
    <property type="term" value="P:N-acetylneuraminate catabolic process"/>
    <property type="evidence" value="ECO:0007669"/>
    <property type="project" value="TreeGrafter"/>
</dbReference>
<dbReference type="GO" id="GO:0004342">
    <property type="term" value="F:glucosamine-6-phosphate deaminase activity"/>
    <property type="evidence" value="ECO:0007669"/>
    <property type="project" value="InterPro"/>
</dbReference>
<sequence length="233" mass="25467">MGRQAAADIAAEIRDGLQKKSHLRIVLAAAPSQSEMLSALIAEPGIDWRRITAFHMDEYIGLPSNAPQRFANWLREAFFNHVPLAACHLIEPGDDAEAACHEYARKLAEAPIDFVLLGVGANGHLAFNDPPADLEDPLAVKVVELDEVCRQQQVDDACFATLDEVPRTAISLTVPTLLSGRRLFCCVPGANKSAAVQAMVEYPISGEWPATALRTHPRCTVYLDRDSSARLDR</sequence>
<proteinExistence type="predicted"/>
<dbReference type="AlphaFoldDB" id="A0A5B9EH85"/>
<dbReference type="InterPro" id="IPR006148">
    <property type="entry name" value="Glc/Gal-6P_isomerase"/>
</dbReference>
<dbReference type="GO" id="GO:0005975">
    <property type="term" value="P:carbohydrate metabolic process"/>
    <property type="evidence" value="ECO:0007669"/>
    <property type="project" value="InterPro"/>
</dbReference>
<dbReference type="GO" id="GO:0005737">
    <property type="term" value="C:cytoplasm"/>
    <property type="evidence" value="ECO:0007669"/>
    <property type="project" value="TreeGrafter"/>
</dbReference>
<dbReference type="GO" id="GO:0006043">
    <property type="term" value="P:glucosamine catabolic process"/>
    <property type="evidence" value="ECO:0007669"/>
    <property type="project" value="TreeGrafter"/>
</dbReference>
<accession>A0A5B9EH85</accession>
<protein>
    <submittedName>
        <fullName evidence="2">Glucosamine-6-phosphate deaminase</fullName>
    </submittedName>
</protein>
<evidence type="ECO:0000259" key="1">
    <source>
        <dbReference type="Pfam" id="PF01182"/>
    </source>
</evidence>
<dbReference type="PANTHER" id="PTHR11280:SF6">
    <property type="entry name" value="GLUCOSAMINE-6-PHOSPHATE ISOMERASE NAGB"/>
    <property type="match status" value="1"/>
</dbReference>
<dbReference type="PANTHER" id="PTHR11280">
    <property type="entry name" value="GLUCOSAMINE-6-PHOSPHATE ISOMERASE"/>
    <property type="match status" value="1"/>
</dbReference>
<dbReference type="Pfam" id="PF01182">
    <property type="entry name" value="Glucosamine_iso"/>
    <property type="match status" value="1"/>
</dbReference>